<proteinExistence type="predicted"/>
<organism evidence="2 3">
    <name type="scientific">Paspalum notatum var. saurae</name>
    <dbReference type="NCBI Taxonomy" id="547442"/>
    <lineage>
        <taxon>Eukaryota</taxon>
        <taxon>Viridiplantae</taxon>
        <taxon>Streptophyta</taxon>
        <taxon>Embryophyta</taxon>
        <taxon>Tracheophyta</taxon>
        <taxon>Spermatophyta</taxon>
        <taxon>Magnoliopsida</taxon>
        <taxon>Liliopsida</taxon>
        <taxon>Poales</taxon>
        <taxon>Poaceae</taxon>
        <taxon>PACMAD clade</taxon>
        <taxon>Panicoideae</taxon>
        <taxon>Andropogonodae</taxon>
        <taxon>Paspaleae</taxon>
        <taxon>Paspalinae</taxon>
        <taxon>Paspalum</taxon>
    </lineage>
</organism>
<dbReference type="Proteomes" id="UP001341281">
    <property type="component" value="Chromosome 01"/>
</dbReference>
<gene>
    <name evidence="2" type="ORF">U9M48_005073</name>
</gene>
<feature type="region of interest" description="Disordered" evidence="1">
    <location>
        <begin position="1"/>
        <end position="31"/>
    </location>
</feature>
<protein>
    <submittedName>
        <fullName evidence="2">Uncharacterized protein</fullName>
    </submittedName>
</protein>
<evidence type="ECO:0000313" key="2">
    <source>
        <dbReference type="EMBL" id="WVZ54248.1"/>
    </source>
</evidence>
<keyword evidence="3" id="KW-1185">Reference proteome</keyword>
<name>A0AAQ3SF91_PASNO</name>
<evidence type="ECO:0000313" key="3">
    <source>
        <dbReference type="Proteomes" id="UP001341281"/>
    </source>
</evidence>
<sequence length="77" mass="8045">MPKRAEEAGRGRNSNALSVRNVADGGRGRSISIPAGGAAAAGSFFMLPVIHPALNSALGSGHCRRARATNSWGKWRM</sequence>
<accession>A0AAQ3SF91</accession>
<evidence type="ECO:0000256" key="1">
    <source>
        <dbReference type="SAM" id="MobiDB-lite"/>
    </source>
</evidence>
<feature type="compositionally biased region" description="Basic and acidic residues" evidence="1">
    <location>
        <begin position="1"/>
        <end position="10"/>
    </location>
</feature>
<dbReference type="AlphaFoldDB" id="A0AAQ3SF91"/>
<reference evidence="2 3" key="1">
    <citation type="submission" date="2024-02" db="EMBL/GenBank/DDBJ databases">
        <title>High-quality chromosome-scale genome assembly of Pensacola bahiagrass (Paspalum notatum Flugge var. saurae).</title>
        <authorList>
            <person name="Vega J.M."/>
            <person name="Podio M."/>
            <person name="Orjuela J."/>
            <person name="Siena L.A."/>
            <person name="Pessino S.C."/>
            <person name="Combes M.C."/>
            <person name="Mariac C."/>
            <person name="Albertini E."/>
            <person name="Pupilli F."/>
            <person name="Ortiz J.P.A."/>
            <person name="Leblanc O."/>
        </authorList>
    </citation>
    <scope>NUCLEOTIDE SEQUENCE [LARGE SCALE GENOMIC DNA]</scope>
    <source>
        <strain evidence="2">R1</strain>
        <tissue evidence="2">Leaf</tissue>
    </source>
</reference>
<dbReference type="EMBL" id="CP144745">
    <property type="protein sequence ID" value="WVZ54248.1"/>
    <property type="molecule type" value="Genomic_DNA"/>
</dbReference>